<reference evidence="1" key="1">
    <citation type="submission" date="2023-04" db="EMBL/GenBank/DDBJ databases">
        <title>Draft Genome sequencing of Naganishia species isolated from polar environments using Oxford Nanopore Technology.</title>
        <authorList>
            <person name="Leo P."/>
            <person name="Venkateswaran K."/>
        </authorList>
    </citation>
    <scope>NUCLEOTIDE SEQUENCE</scope>
    <source>
        <strain evidence="1">MNA-CCFEE 5423</strain>
    </source>
</reference>
<sequence>MLIKAATHLRPFLRLGVLPSASSASATPSNTSSGLAPNAFSSNAHLQASYAPKSLTVRGADRPAGTGNNGGAHSSSGSNSGPGPNAGSSSNAGAGAGGSSGYATYTRVFATHSTSAGIQFNQRRETDRRVTLLDDSVVAGGGERLDALKNGRPLLGVVDISDRPAITSRAHNGSAFHRSSAAASSNLTIVSIPETPVQSVYTLSSRLATSHPSSRAASPSLVGTAEAEDDGQAFIDSDFSTPPASSTSNTTGSSAHRLRKPRVWNVVGLRPATSAAGKANVSNGLDVRVPGTAGVAVRLITTSASTAKPSASRRRIGTAYDDLSLPRPYRPTTSARRHSTSTSTEATNALSSVEQTTAPAIPEPATETTALEAQMRDELVQRDAEFTDSIYAALRREESGDRVLAMCNAYRTQGSPSVEGQTSASEPPYFSSRGYTAVLTALSAIRQPGGPITSILTTYNEMLERDVLPNLATYSIVIGALLERDEEIANAVKRVQKRRRWIEWERMRLKALPQSGHGAHISINRRSSTLQAQEEELALLAKENNYTSAIKLFRSAVVYNRYRSFRVRTYLALLEAAARRGDVAAAIEVWGHHEGAYKAAVKQQSETATPTDTNIATTAEGGVESTMTYTRPAVATRMYTLLVQAYANAKETSGVAEVLAEFLAQERRGVLSDGRHAGQTERDAAAAERTVIGLFAEVVQAYIVAGDSEAAMALLTQIAEQQNAGLAVEEAGSLPPFSRVLITRAVFALVGAGDRGRAAQLTQELASGEGLFATALGEDERKRAVAQCTQYLLNDALAAGDIEILEKAVALLSRQTESGDVELDGETSAHSATIARTLLLLASAAASEVGTQPYPLAAALGLLHALDTPDVRENSHMEGYGTTPLSALVKACTEANVPHDIVYVLSFFDQPSQARNSTPVAADVMRQARSQVFASVKDYEEAVKVVALLERYGCSPSAQDALGLIRRHVSADTTSEWTPERVTTTIKIFEVPAAAVEAQALQGEDAHEFDAALDRLVADLAAAHVAISTPEMERLMNVLALRKGHEQAETLLVDAFGKEAMAPLLSPAAPLTGSPIISEPGSETFAAPSETSTAPTAVAPTYRLDRKLSTIVDSHFGPKATSSPLAAYATLKQGLVKGVVPDPFVIGRLLQALARLGEEAKVRELYSLAHEVIVTLLPAERQLPAWIQVEDLMLIAACHLGHLEQAGMHRARIIEQGVAPSADAYATMISSTKDTTDDASVARELWDESQRYGVKPHLYLYNTIISKLSKARKAETALEFFQKMKTEGMRPSSVTYGAVINACVRVGDVESATTLFQEMQNMPNFKPRVPPYNTMMQMHLQTQPSRELVLHYYNQMIQANVSPSAHTYKLLLDAYGTLQPIDLDAMQKVFDNLCKDRRIDVQGTHWASLIHAYGNVAGQLVKAIEIFESIPLHPSTRSKDIEPVCWEAILNVLASAKMADRMEEYVTRMRQQHIRPTAYINNMLIRGYAAVDKLEKSREIFEGMQDAVMGVAAPNNHPALLTSSGQTKPVTTAHTDIVFREPST</sequence>
<proteinExistence type="predicted"/>
<gene>
    <name evidence="1" type="ORF">QFC21_003238</name>
</gene>
<accession>A0ACC2VS14</accession>
<name>A0ACC2VS14_9TREE</name>
<keyword evidence="2" id="KW-1185">Reference proteome</keyword>
<comment type="caution">
    <text evidence="1">The sequence shown here is derived from an EMBL/GenBank/DDBJ whole genome shotgun (WGS) entry which is preliminary data.</text>
</comment>
<evidence type="ECO:0000313" key="2">
    <source>
        <dbReference type="Proteomes" id="UP001227268"/>
    </source>
</evidence>
<protein>
    <submittedName>
        <fullName evidence="1">Uncharacterized protein</fullName>
    </submittedName>
</protein>
<organism evidence="1 2">
    <name type="scientific">Naganishia friedmannii</name>
    <dbReference type="NCBI Taxonomy" id="89922"/>
    <lineage>
        <taxon>Eukaryota</taxon>
        <taxon>Fungi</taxon>
        <taxon>Dikarya</taxon>
        <taxon>Basidiomycota</taxon>
        <taxon>Agaricomycotina</taxon>
        <taxon>Tremellomycetes</taxon>
        <taxon>Filobasidiales</taxon>
        <taxon>Filobasidiaceae</taxon>
        <taxon>Naganishia</taxon>
    </lineage>
</organism>
<dbReference type="EMBL" id="JASBWT010000009">
    <property type="protein sequence ID" value="KAJ9101898.1"/>
    <property type="molecule type" value="Genomic_DNA"/>
</dbReference>
<dbReference type="Proteomes" id="UP001227268">
    <property type="component" value="Unassembled WGS sequence"/>
</dbReference>
<evidence type="ECO:0000313" key="1">
    <source>
        <dbReference type="EMBL" id="KAJ9101898.1"/>
    </source>
</evidence>